<evidence type="ECO:0000256" key="8">
    <source>
        <dbReference type="ARBA" id="ARBA00022694"/>
    </source>
</evidence>
<comment type="pathway">
    <text evidence="3">tRNA modification; 5-methoxycarbonylmethyl-2-thiouridine-tRNA biosynthesis.</text>
</comment>
<dbReference type="OrthoDB" id="1720838at2759"/>
<name>S8DH36_9LAMI</name>
<dbReference type="GO" id="GO:0002098">
    <property type="term" value="P:tRNA wobble uridine modification"/>
    <property type="evidence" value="ECO:0007669"/>
    <property type="project" value="InterPro"/>
</dbReference>
<evidence type="ECO:0000256" key="7">
    <source>
        <dbReference type="ARBA" id="ARBA00022574"/>
    </source>
</evidence>
<feature type="repeat" description="WD" evidence="11">
    <location>
        <begin position="9"/>
        <end position="42"/>
    </location>
</feature>
<dbReference type="InterPro" id="IPR037289">
    <property type="entry name" value="Elp2"/>
</dbReference>
<dbReference type="InterPro" id="IPR036322">
    <property type="entry name" value="WD40_repeat_dom_sf"/>
</dbReference>
<dbReference type="AlphaFoldDB" id="S8DH36"/>
<keyword evidence="10" id="KW-0539">Nucleus</keyword>
<evidence type="ECO:0000313" key="13">
    <source>
        <dbReference type="Proteomes" id="UP000015453"/>
    </source>
</evidence>
<dbReference type="GO" id="GO:0033588">
    <property type="term" value="C:elongator holoenzyme complex"/>
    <property type="evidence" value="ECO:0007669"/>
    <property type="project" value="InterPro"/>
</dbReference>
<organism evidence="12 13">
    <name type="scientific">Genlisea aurea</name>
    <dbReference type="NCBI Taxonomy" id="192259"/>
    <lineage>
        <taxon>Eukaryota</taxon>
        <taxon>Viridiplantae</taxon>
        <taxon>Streptophyta</taxon>
        <taxon>Embryophyta</taxon>
        <taxon>Tracheophyta</taxon>
        <taxon>Spermatophyta</taxon>
        <taxon>Magnoliopsida</taxon>
        <taxon>eudicotyledons</taxon>
        <taxon>Gunneridae</taxon>
        <taxon>Pentapetalae</taxon>
        <taxon>asterids</taxon>
        <taxon>lamiids</taxon>
        <taxon>Lamiales</taxon>
        <taxon>Lentibulariaceae</taxon>
        <taxon>Genlisea</taxon>
    </lineage>
</organism>
<dbReference type="GO" id="GO:0005737">
    <property type="term" value="C:cytoplasm"/>
    <property type="evidence" value="ECO:0007669"/>
    <property type="project" value="UniProtKB-SubCell"/>
</dbReference>
<evidence type="ECO:0000256" key="5">
    <source>
        <dbReference type="ARBA" id="ARBA00020267"/>
    </source>
</evidence>
<dbReference type="InterPro" id="IPR015943">
    <property type="entry name" value="WD40/YVTN_repeat-like_dom_sf"/>
</dbReference>
<accession>S8DH36</accession>
<dbReference type="PROSITE" id="PS50082">
    <property type="entry name" value="WD_REPEATS_2"/>
    <property type="match status" value="1"/>
</dbReference>
<dbReference type="PANTHER" id="PTHR44111">
    <property type="entry name" value="ELONGATOR COMPLEX PROTEIN 2"/>
    <property type="match status" value="1"/>
</dbReference>
<keyword evidence="6" id="KW-0963">Cytoplasm</keyword>
<keyword evidence="13" id="KW-1185">Reference proteome</keyword>
<evidence type="ECO:0000256" key="9">
    <source>
        <dbReference type="ARBA" id="ARBA00022737"/>
    </source>
</evidence>
<evidence type="ECO:0000256" key="10">
    <source>
        <dbReference type="ARBA" id="ARBA00023242"/>
    </source>
</evidence>
<dbReference type="Proteomes" id="UP000015453">
    <property type="component" value="Unassembled WGS sequence"/>
</dbReference>
<dbReference type="EMBL" id="AUSU01006368">
    <property type="protein sequence ID" value="EPS62138.1"/>
    <property type="molecule type" value="Genomic_DNA"/>
</dbReference>
<comment type="similarity">
    <text evidence="4">Belongs to the WD repeat ELP2 family.</text>
</comment>
<dbReference type="GO" id="GO:0005634">
    <property type="term" value="C:nucleus"/>
    <property type="evidence" value="ECO:0007669"/>
    <property type="project" value="UniProtKB-SubCell"/>
</dbReference>
<proteinExistence type="inferred from homology"/>
<dbReference type="Pfam" id="PF00400">
    <property type="entry name" value="WD40"/>
    <property type="match status" value="3"/>
</dbReference>
<dbReference type="SUPFAM" id="SSF50978">
    <property type="entry name" value="WD40 repeat-like"/>
    <property type="match status" value="1"/>
</dbReference>
<comment type="caution">
    <text evidence="12">The sequence shown here is derived from an EMBL/GenBank/DDBJ whole genome shotgun (WGS) entry which is preliminary data.</text>
</comment>
<reference evidence="12 13" key="1">
    <citation type="journal article" date="2013" name="BMC Genomics">
        <title>The miniature genome of a carnivorous plant Genlisea aurea contains a low number of genes and short non-coding sequences.</title>
        <authorList>
            <person name="Leushkin E.V."/>
            <person name="Sutormin R.A."/>
            <person name="Nabieva E.R."/>
            <person name="Penin A.A."/>
            <person name="Kondrashov A.S."/>
            <person name="Logacheva M.D."/>
        </authorList>
    </citation>
    <scope>NUCLEOTIDE SEQUENCE [LARGE SCALE GENOMIC DNA]</scope>
</reference>
<evidence type="ECO:0000256" key="4">
    <source>
        <dbReference type="ARBA" id="ARBA00005881"/>
    </source>
</evidence>
<comment type="subcellular location">
    <subcellularLocation>
        <location evidence="2">Cytoplasm</location>
    </subcellularLocation>
    <subcellularLocation>
        <location evidence="1">Nucleus</location>
    </subcellularLocation>
</comment>
<sequence length="161" mass="18231">MSGELTAKREAHRRIIWSCSWHPRRHRFATGSRDKTVKVWEVGGDSSSPVELARTLPPFGSSVTAVSWAEDGRLAVGMESGLIEVWSFLSAPSSSSNGESVAVVRFDPFACHVSSVRRLRWRRRRKNDEQEEDGELWLASCGDDNCVRIFKLSRRINLHHP</sequence>
<evidence type="ECO:0000256" key="1">
    <source>
        <dbReference type="ARBA" id="ARBA00004123"/>
    </source>
</evidence>
<evidence type="ECO:0000313" key="12">
    <source>
        <dbReference type="EMBL" id="EPS62138.1"/>
    </source>
</evidence>
<dbReference type="InterPro" id="IPR001680">
    <property type="entry name" value="WD40_rpt"/>
</dbReference>
<keyword evidence="7 11" id="KW-0853">WD repeat</keyword>
<dbReference type="SMART" id="SM00320">
    <property type="entry name" value="WD40"/>
    <property type="match status" value="3"/>
</dbReference>
<protein>
    <recommendedName>
        <fullName evidence="5">Elongator complex protein 2</fullName>
    </recommendedName>
</protein>
<evidence type="ECO:0000256" key="6">
    <source>
        <dbReference type="ARBA" id="ARBA00022490"/>
    </source>
</evidence>
<evidence type="ECO:0000256" key="3">
    <source>
        <dbReference type="ARBA" id="ARBA00005043"/>
    </source>
</evidence>
<dbReference type="Gene3D" id="2.130.10.10">
    <property type="entry name" value="YVTN repeat-like/Quinoprotein amine dehydrogenase"/>
    <property type="match status" value="1"/>
</dbReference>
<keyword evidence="8" id="KW-0819">tRNA processing</keyword>
<gene>
    <name evidence="12" type="ORF">M569_12654</name>
</gene>
<evidence type="ECO:0000256" key="2">
    <source>
        <dbReference type="ARBA" id="ARBA00004496"/>
    </source>
</evidence>
<dbReference type="PANTHER" id="PTHR44111:SF1">
    <property type="entry name" value="ELONGATOR COMPLEX PROTEIN 2"/>
    <property type="match status" value="1"/>
</dbReference>
<keyword evidence="9" id="KW-0677">Repeat</keyword>
<dbReference type="PROSITE" id="PS50294">
    <property type="entry name" value="WD_REPEATS_REGION"/>
    <property type="match status" value="1"/>
</dbReference>
<evidence type="ECO:0000256" key="11">
    <source>
        <dbReference type="PROSITE-ProRule" id="PRU00221"/>
    </source>
</evidence>